<feature type="region of interest" description="Disordered" evidence="1">
    <location>
        <begin position="179"/>
        <end position="210"/>
    </location>
</feature>
<name>A0A919XZZ1_9BACL</name>
<feature type="compositionally biased region" description="Acidic residues" evidence="1">
    <location>
        <begin position="186"/>
        <end position="210"/>
    </location>
</feature>
<reference evidence="4" key="1">
    <citation type="submission" date="2021-03" db="EMBL/GenBank/DDBJ databases">
        <title>Antimicrobial resistance genes in bacteria isolated from Japanese honey, and their potential for conferring macrolide and lincosamide resistance in the American foulbrood pathogen Paenibacillus larvae.</title>
        <authorList>
            <person name="Okamoto M."/>
            <person name="Kumagai M."/>
            <person name="Kanamori H."/>
            <person name="Takamatsu D."/>
        </authorList>
    </citation>
    <scope>NUCLEOTIDE SEQUENCE</scope>
    <source>
        <strain evidence="4">J41TS4</strain>
    </source>
</reference>
<dbReference type="EMBL" id="BORS01000002">
    <property type="protein sequence ID" value="GIO40808.1"/>
    <property type="molecule type" value="Genomic_DNA"/>
</dbReference>
<dbReference type="RefSeq" id="WP_301624722.1">
    <property type="nucleotide sequence ID" value="NZ_BORS01000002.1"/>
</dbReference>
<feature type="domain" description="PepSY" evidence="3">
    <location>
        <begin position="33"/>
        <end position="92"/>
    </location>
</feature>
<dbReference type="InterPro" id="IPR025711">
    <property type="entry name" value="PepSY"/>
</dbReference>
<keyword evidence="2" id="KW-0732">Signal</keyword>
<feature type="domain" description="PepSY" evidence="3">
    <location>
        <begin position="129"/>
        <end position="185"/>
    </location>
</feature>
<feature type="signal peptide" evidence="2">
    <location>
        <begin position="1"/>
        <end position="25"/>
    </location>
</feature>
<protein>
    <recommendedName>
        <fullName evidence="3">PepSY domain-containing protein</fullName>
    </recommendedName>
</protein>
<evidence type="ECO:0000256" key="2">
    <source>
        <dbReference type="SAM" id="SignalP"/>
    </source>
</evidence>
<dbReference type="Proteomes" id="UP000678895">
    <property type="component" value="Unassembled WGS sequence"/>
</dbReference>
<dbReference type="AlphaFoldDB" id="A0A919XZZ1"/>
<keyword evidence="5" id="KW-1185">Reference proteome</keyword>
<evidence type="ECO:0000259" key="3">
    <source>
        <dbReference type="Pfam" id="PF03413"/>
    </source>
</evidence>
<comment type="caution">
    <text evidence="4">The sequence shown here is derived from an EMBL/GenBank/DDBJ whole genome shotgun (WGS) entry which is preliminary data.</text>
</comment>
<sequence>MRNKKSWMLGVGLVVALAGTSAVVAAEAATAYIGKEKAKQIALTEAPGKVTDVDLERKRSVVYYEVEIDRQDSGREVDVHVEAVTGKVLKVENDADDDRKVTAAAATATAATGNGTDTASKPATSTKSITKEQAVTLAEQAVKGEVLRVETDWDDDDKEYEVTLRTASGYAEVEISASTGKVLDIDHDDDDDYDDDYDDDHDDDYDDDRD</sequence>
<accession>A0A919XZZ1</accession>
<gene>
    <name evidence="4" type="ORF">J41TS4_05660</name>
</gene>
<evidence type="ECO:0000313" key="4">
    <source>
        <dbReference type="EMBL" id="GIO40808.1"/>
    </source>
</evidence>
<organism evidence="4 5">
    <name type="scientific">Paenibacillus apis</name>
    <dbReference type="NCBI Taxonomy" id="1792174"/>
    <lineage>
        <taxon>Bacteria</taxon>
        <taxon>Bacillati</taxon>
        <taxon>Bacillota</taxon>
        <taxon>Bacilli</taxon>
        <taxon>Bacillales</taxon>
        <taxon>Paenibacillaceae</taxon>
        <taxon>Paenibacillus</taxon>
    </lineage>
</organism>
<feature type="chain" id="PRO_5038623445" description="PepSY domain-containing protein" evidence="2">
    <location>
        <begin position="26"/>
        <end position="210"/>
    </location>
</feature>
<feature type="region of interest" description="Disordered" evidence="1">
    <location>
        <begin position="108"/>
        <end position="127"/>
    </location>
</feature>
<feature type="compositionally biased region" description="Low complexity" evidence="1">
    <location>
        <begin position="108"/>
        <end position="119"/>
    </location>
</feature>
<evidence type="ECO:0000256" key="1">
    <source>
        <dbReference type="SAM" id="MobiDB-lite"/>
    </source>
</evidence>
<dbReference type="Gene3D" id="3.10.450.40">
    <property type="match status" value="2"/>
</dbReference>
<proteinExistence type="predicted"/>
<evidence type="ECO:0000313" key="5">
    <source>
        <dbReference type="Proteomes" id="UP000678895"/>
    </source>
</evidence>
<dbReference type="Pfam" id="PF03413">
    <property type="entry name" value="PepSY"/>
    <property type="match status" value="2"/>
</dbReference>